<reference evidence="1" key="1">
    <citation type="submission" date="2014-09" db="EMBL/GenBank/DDBJ databases">
        <authorList>
            <person name="Magalhaes I.L.F."/>
            <person name="Oliveira U."/>
            <person name="Santos F.R."/>
            <person name="Vidigal T.H.D.A."/>
            <person name="Brescovit A.D."/>
            <person name="Santos A.J."/>
        </authorList>
    </citation>
    <scope>NUCLEOTIDE SEQUENCE</scope>
    <source>
        <tissue evidence="1">Shoot tissue taken approximately 20 cm above the soil surface</tissue>
    </source>
</reference>
<dbReference type="AlphaFoldDB" id="A0A0A9HJB8"/>
<evidence type="ECO:0000313" key="1">
    <source>
        <dbReference type="EMBL" id="JAE36852.1"/>
    </source>
</evidence>
<sequence>MSYSYLAGSSNPSGNNGYGLLVKETTSELRQIGGTVCSKVAIKILSDDFMKKYFNAKCKCTTIANFIVYNSQ</sequence>
<proteinExistence type="predicted"/>
<reference evidence="1" key="2">
    <citation type="journal article" date="2015" name="Data Brief">
        <title>Shoot transcriptome of the giant reed, Arundo donax.</title>
        <authorList>
            <person name="Barrero R.A."/>
            <person name="Guerrero F.D."/>
            <person name="Moolhuijzen P."/>
            <person name="Goolsby J.A."/>
            <person name="Tidwell J."/>
            <person name="Bellgard S.E."/>
            <person name="Bellgard M.I."/>
        </authorList>
    </citation>
    <scope>NUCLEOTIDE SEQUENCE</scope>
    <source>
        <tissue evidence="1">Shoot tissue taken approximately 20 cm above the soil surface</tissue>
    </source>
</reference>
<protein>
    <submittedName>
        <fullName evidence="1">Uncharacterized protein</fullName>
    </submittedName>
</protein>
<accession>A0A0A9HJB8</accession>
<dbReference type="EMBL" id="GBRH01161044">
    <property type="protein sequence ID" value="JAE36852.1"/>
    <property type="molecule type" value="Transcribed_RNA"/>
</dbReference>
<organism evidence="1">
    <name type="scientific">Arundo donax</name>
    <name type="common">Giant reed</name>
    <name type="synonym">Donax arundinaceus</name>
    <dbReference type="NCBI Taxonomy" id="35708"/>
    <lineage>
        <taxon>Eukaryota</taxon>
        <taxon>Viridiplantae</taxon>
        <taxon>Streptophyta</taxon>
        <taxon>Embryophyta</taxon>
        <taxon>Tracheophyta</taxon>
        <taxon>Spermatophyta</taxon>
        <taxon>Magnoliopsida</taxon>
        <taxon>Liliopsida</taxon>
        <taxon>Poales</taxon>
        <taxon>Poaceae</taxon>
        <taxon>PACMAD clade</taxon>
        <taxon>Arundinoideae</taxon>
        <taxon>Arundineae</taxon>
        <taxon>Arundo</taxon>
    </lineage>
</organism>
<name>A0A0A9HJB8_ARUDO</name>